<evidence type="ECO:0000313" key="3">
    <source>
        <dbReference type="Proteomes" id="UP000235388"/>
    </source>
</evidence>
<dbReference type="EMBL" id="PGCJ01000474">
    <property type="protein sequence ID" value="PLW27718.1"/>
    <property type="molecule type" value="Genomic_DNA"/>
</dbReference>
<accession>A0A2N5TQL9</accession>
<evidence type="ECO:0000313" key="2">
    <source>
        <dbReference type="EMBL" id="PLW27718.1"/>
    </source>
</evidence>
<dbReference type="Proteomes" id="UP000235388">
    <property type="component" value="Unassembled WGS sequence"/>
</dbReference>
<organism evidence="2 3">
    <name type="scientific">Puccinia coronata f. sp. avenae</name>
    <dbReference type="NCBI Taxonomy" id="200324"/>
    <lineage>
        <taxon>Eukaryota</taxon>
        <taxon>Fungi</taxon>
        <taxon>Dikarya</taxon>
        <taxon>Basidiomycota</taxon>
        <taxon>Pucciniomycotina</taxon>
        <taxon>Pucciniomycetes</taxon>
        <taxon>Pucciniales</taxon>
        <taxon>Pucciniaceae</taxon>
        <taxon>Puccinia</taxon>
    </lineage>
</organism>
<dbReference type="AlphaFoldDB" id="A0A2N5TQL9"/>
<gene>
    <name evidence="2" type="ORF">PCANC_27856</name>
</gene>
<feature type="region of interest" description="Disordered" evidence="1">
    <location>
        <begin position="1"/>
        <end position="20"/>
    </location>
</feature>
<comment type="caution">
    <text evidence="2">The sequence shown here is derived from an EMBL/GenBank/DDBJ whole genome shotgun (WGS) entry which is preliminary data.</text>
</comment>
<sequence>MSPPSGAYLYSGSPPPFPSGEKRYIHKEIAAVRRTPRSGARRTPSVGRAALAKLTPYRSTLRFAEPREAERGGQLR</sequence>
<protein>
    <submittedName>
        <fullName evidence="2">Uncharacterized protein</fullName>
    </submittedName>
</protein>
<proteinExistence type="predicted"/>
<name>A0A2N5TQL9_9BASI</name>
<reference evidence="2 3" key="1">
    <citation type="submission" date="2017-11" db="EMBL/GenBank/DDBJ databases">
        <title>De novo assembly and phasing of dikaryotic genomes from two isolates of Puccinia coronata f. sp. avenae, the causal agent of oat crown rust.</title>
        <authorList>
            <person name="Miller M.E."/>
            <person name="Zhang Y."/>
            <person name="Omidvar V."/>
            <person name="Sperschneider J."/>
            <person name="Schwessinger B."/>
            <person name="Raley C."/>
            <person name="Palmer J.M."/>
            <person name="Garnica D."/>
            <person name="Upadhyaya N."/>
            <person name="Rathjen J."/>
            <person name="Taylor J.M."/>
            <person name="Park R.F."/>
            <person name="Dodds P.N."/>
            <person name="Hirsch C.D."/>
            <person name="Kianian S.F."/>
            <person name="Figueroa M."/>
        </authorList>
    </citation>
    <scope>NUCLEOTIDE SEQUENCE [LARGE SCALE GENOMIC DNA]</scope>
    <source>
        <strain evidence="2">12NC29</strain>
    </source>
</reference>
<keyword evidence="3" id="KW-1185">Reference proteome</keyword>
<evidence type="ECO:0000256" key="1">
    <source>
        <dbReference type="SAM" id="MobiDB-lite"/>
    </source>
</evidence>